<dbReference type="PANTHER" id="PTHR45947">
    <property type="entry name" value="SULFOQUINOVOSYL TRANSFERASE SQD2"/>
    <property type="match status" value="1"/>
</dbReference>
<dbReference type="PANTHER" id="PTHR45947:SF14">
    <property type="entry name" value="SLL1723 PROTEIN"/>
    <property type="match status" value="1"/>
</dbReference>
<organism evidence="2 3">
    <name type="scientific">Eisenbergiella porci</name>
    <dbReference type="NCBI Taxonomy" id="2652274"/>
    <lineage>
        <taxon>Bacteria</taxon>
        <taxon>Bacillati</taxon>
        <taxon>Bacillota</taxon>
        <taxon>Clostridia</taxon>
        <taxon>Lachnospirales</taxon>
        <taxon>Lachnospiraceae</taxon>
        <taxon>Eisenbergiella</taxon>
    </lineage>
</organism>
<protein>
    <submittedName>
        <fullName evidence="2">Glycosyltransferase family 1 protein</fullName>
    </submittedName>
</protein>
<keyword evidence="2" id="KW-0808">Transferase</keyword>
<dbReference type="SUPFAM" id="SSF53756">
    <property type="entry name" value="UDP-Glycosyltransferase/glycogen phosphorylase"/>
    <property type="match status" value="1"/>
</dbReference>
<gene>
    <name evidence="2" type="ORF">FYJ45_00695</name>
</gene>
<dbReference type="AlphaFoldDB" id="A0A6N7WB23"/>
<dbReference type="CDD" id="cd03812">
    <property type="entry name" value="GT4_CapH-like"/>
    <property type="match status" value="1"/>
</dbReference>
<dbReference type="RefSeq" id="WP_154463006.1">
    <property type="nucleotide sequence ID" value="NZ_VUMI01000001.1"/>
</dbReference>
<name>A0A6N7WB23_9FIRM</name>
<proteinExistence type="predicted"/>
<dbReference type="GO" id="GO:0016757">
    <property type="term" value="F:glycosyltransferase activity"/>
    <property type="evidence" value="ECO:0007669"/>
    <property type="project" value="TreeGrafter"/>
</dbReference>
<feature type="domain" description="Glycosyl transferase family 1" evidence="1">
    <location>
        <begin position="182"/>
        <end position="344"/>
    </location>
</feature>
<evidence type="ECO:0000259" key="1">
    <source>
        <dbReference type="Pfam" id="PF00534"/>
    </source>
</evidence>
<dbReference type="GeneID" id="86051602"/>
<dbReference type="EMBL" id="VUMI01000001">
    <property type="protein sequence ID" value="MSS86924.1"/>
    <property type="molecule type" value="Genomic_DNA"/>
</dbReference>
<evidence type="ECO:0000313" key="3">
    <source>
        <dbReference type="Proteomes" id="UP000436047"/>
    </source>
</evidence>
<keyword evidence="3" id="KW-1185">Reference proteome</keyword>
<sequence length="372" mass="43800">MNEPIRILHITYKMHCAGIEAFIMNMYRNIDRTKVQFDFLVHYSERQFYDDEIESLGGRIYRLSVREDKNFIKYLFDLDRFFKEHNEYKIVHAHMESFAMFYMPYVKKAGIPVRIAHSHNDQVDPSIRGFIKNLMNKPFKYYATEYMACSEKSGKYLFGDRSCWVIQNAIDARNFVYDENVRQDIRKELGIEDNFVVGHIGRFNTQKNHNFLVDVFYELTKINDKAILLSVGEGELRPEIEKKVFRLGIKDRVMFLGVRSDVTRLYQAMDVFVLPSLYEGLGIVGIEAQAAGLKMVCSDVIPEIARITDEVIALSLQETPQTWAEKINCFTNRYARKNTYEEIKKAGFDVPFLAQNLENYYLRRYEEVKEQD</sequence>
<evidence type="ECO:0000313" key="2">
    <source>
        <dbReference type="EMBL" id="MSS86924.1"/>
    </source>
</evidence>
<reference evidence="2 3" key="1">
    <citation type="submission" date="2019-08" db="EMBL/GenBank/DDBJ databases">
        <title>In-depth cultivation of the pig gut microbiome towards novel bacterial diversity and tailored functional studies.</title>
        <authorList>
            <person name="Wylensek D."/>
            <person name="Hitch T.C.A."/>
            <person name="Clavel T."/>
        </authorList>
    </citation>
    <scope>NUCLEOTIDE SEQUENCE [LARGE SCALE GENOMIC DNA]</scope>
    <source>
        <strain evidence="2 3">WCA-389-WT-23B</strain>
    </source>
</reference>
<dbReference type="Proteomes" id="UP000436047">
    <property type="component" value="Unassembled WGS sequence"/>
</dbReference>
<comment type="caution">
    <text evidence="2">The sequence shown here is derived from an EMBL/GenBank/DDBJ whole genome shotgun (WGS) entry which is preliminary data.</text>
</comment>
<dbReference type="InterPro" id="IPR050194">
    <property type="entry name" value="Glycosyltransferase_grp1"/>
</dbReference>
<dbReference type="Pfam" id="PF00534">
    <property type="entry name" value="Glycos_transf_1"/>
    <property type="match status" value="1"/>
</dbReference>
<dbReference type="InterPro" id="IPR001296">
    <property type="entry name" value="Glyco_trans_1"/>
</dbReference>
<accession>A0A6N7WB23</accession>
<dbReference type="Gene3D" id="3.40.50.2000">
    <property type="entry name" value="Glycogen Phosphorylase B"/>
    <property type="match status" value="2"/>
</dbReference>